<feature type="region of interest" description="Disordered" evidence="2">
    <location>
        <begin position="79"/>
        <end position="121"/>
    </location>
</feature>
<comment type="caution">
    <text evidence="4">The sequence shown here is derived from an EMBL/GenBank/DDBJ whole genome shotgun (WGS) entry which is preliminary data.</text>
</comment>
<dbReference type="SUPFAM" id="SSF54695">
    <property type="entry name" value="POZ domain"/>
    <property type="match status" value="1"/>
</dbReference>
<evidence type="ECO:0000256" key="2">
    <source>
        <dbReference type="SAM" id="MobiDB-lite"/>
    </source>
</evidence>
<dbReference type="InterPro" id="IPR011333">
    <property type="entry name" value="SKP1/BTB/POZ_sf"/>
</dbReference>
<name>A0ABD3X4V7_SINWO</name>
<dbReference type="PANTHER" id="PTHR11145">
    <property type="entry name" value="BTB/POZ DOMAIN-CONTAINING ADAPTER FOR CUL3-MEDIATED RHOA DEGRADATION PROTEIN FAMILY MEMBER"/>
    <property type="match status" value="1"/>
</dbReference>
<dbReference type="InterPro" id="IPR003131">
    <property type="entry name" value="T1-type_BTB"/>
</dbReference>
<evidence type="ECO:0000259" key="3">
    <source>
        <dbReference type="PROSITE" id="PS50097"/>
    </source>
</evidence>
<feature type="region of interest" description="Disordered" evidence="2">
    <location>
        <begin position="158"/>
        <end position="187"/>
    </location>
</feature>
<dbReference type="PANTHER" id="PTHR11145:SF8">
    <property type="entry name" value="RE57120P"/>
    <property type="match status" value="1"/>
</dbReference>
<accession>A0ABD3X4V7</accession>
<proteinExistence type="predicted"/>
<keyword evidence="1" id="KW-0175">Coiled coil</keyword>
<dbReference type="InterPro" id="IPR000210">
    <property type="entry name" value="BTB/POZ_dom"/>
</dbReference>
<dbReference type="Gene3D" id="3.30.710.10">
    <property type="entry name" value="Potassium Channel Kv1.1, Chain A"/>
    <property type="match status" value="1"/>
</dbReference>
<reference evidence="4 5" key="1">
    <citation type="submission" date="2024-11" db="EMBL/GenBank/DDBJ databases">
        <title>Chromosome-level genome assembly of the freshwater bivalve Anodonta woodiana.</title>
        <authorList>
            <person name="Chen X."/>
        </authorList>
    </citation>
    <scope>NUCLEOTIDE SEQUENCE [LARGE SCALE GENOMIC DNA]</scope>
    <source>
        <strain evidence="4">MN2024</strain>
        <tissue evidence="4">Gills</tissue>
    </source>
</reference>
<dbReference type="Pfam" id="PF02214">
    <property type="entry name" value="BTB_2"/>
    <property type="match status" value="1"/>
</dbReference>
<dbReference type="EMBL" id="JBJQND010000003">
    <property type="protein sequence ID" value="KAL3881286.1"/>
    <property type="molecule type" value="Genomic_DNA"/>
</dbReference>
<sequence>MNLICQFPLMHRQIGNQLIVYDQGQPNWLQGQGIVDNRSGHQFFFRGQQFPGQPMQQVGDFYGPRNRESFDRFQIGMYGFHHNNNHRGHRNFPGQQRPRSRNGNLGSHGDRPGNNRTDERLNRINHANTRKEKCFICGDFLSNSNEYGVHLCDGGMRGQDQNENREPVAAVETETSSTSNEVQKSAGEGLEARLEKLLDKIKDTLKNRYESVTETLERYFSDRIDEINNIHREVSEERVALETLKKEIEQKARELEKEEKEIRHKQLQLKKDQEKFDMQTKKEQEEIARRWQQLRDEITRMEEMHESQMGRIKLDVGGSIYTTSRLTLTKEADSMLAAMFSGRHEIIAESDGSVFIDRDGKHFRYILNYLRDGGVNVDTLPRNRQVLKEIRHEATYYQLHGLVQQIEKAL</sequence>
<evidence type="ECO:0000256" key="1">
    <source>
        <dbReference type="SAM" id="Coils"/>
    </source>
</evidence>
<keyword evidence="5" id="KW-1185">Reference proteome</keyword>
<dbReference type="AlphaFoldDB" id="A0ABD3X4V7"/>
<dbReference type="Proteomes" id="UP001634394">
    <property type="component" value="Unassembled WGS sequence"/>
</dbReference>
<evidence type="ECO:0000313" key="5">
    <source>
        <dbReference type="Proteomes" id="UP001634394"/>
    </source>
</evidence>
<protein>
    <recommendedName>
        <fullName evidence="3">BTB domain-containing protein</fullName>
    </recommendedName>
</protein>
<feature type="compositionally biased region" description="Polar residues" evidence="2">
    <location>
        <begin position="173"/>
        <end position="183"/>
    </location>
</feature>
<dbReference type="SMART" id="SM00225">
    <property type="entry name" value="BTB"/>
    <property type="match status" value="1"/>
</dbReference>
<feature type="compositionally biased region" description="Basic and acidic residues" evidence="2">
    <location>
        <begin position="108"/>
        <end position="121"/>
    </location>
</feature>
<organism evidence="4 5">
    <name type="scientific">Sinanodonta woodiana</name>
    <name type="common">Chinese pond mussel</name>
    <name type="synonym">Anodonta woodiana</name>
    <dbReference type="NCBI Taxonomy" id="1069815"/>
    <lineage>
        <taxon>Eukaryota</taxon>
        <taxon>Metazoa</taxon>
        <taxon>Spiralia</taxon>
        <taxon>Lophotrochozoa</taxon>
        <taxon>Mollusca</taxon>
        <taxon>Bivalvia</taxon>
        <taxon>Autobranchia</taxon>
        <taxon>Heteroconchia</taxon>
        <taxon>Palaeoheterodonta</taxon>
        <taxon>Unionida</taxon>
        <taxon>Unionoidea</taxon>
        <taxon>Unionidae</taxon>
        <taxon>Unioninae</taxon>
        <taxon>Sinanodonta</taxon>
    </lineage>
</organism>
<feature type="domain" description="BTB" evidence="3">
    <location>
        <begin position="310"/>
        <end position="379"/>
    </location>
</feature>
<evidence type="ECO:0000313" key="4">
    <source>
        <dbReference type="EMBL" id="KAL3881286.1"/>
    </source>
</evidence>
<dbReference type="InterPro" id="IPR045068">
    <property type="entry name" value="BACURD1-3"/>
</dbReference>
<dbReference type="PROSITE" id="PS50097">
    <property type="entry name" value="BTB"/>
    <property type="match status" value="1"/>
</dbReference>
<feature type="coiled-coil region" evidence="1">
    <location>
        <begin position="187"/>
        <end position="275"/>
    </location>
</feature>
<gene>
    <name evidence="4" type="ORF">ACJMK2_027741</name>
</gene>